<evidence type="ECO:0000259" key="5">
    <source>
        <dbReference type="PROSITE" id="PS50888"/>
    </source>
</evidence>
<feature type="non-terminal residue" evidence="6">
    <location>
        <position position="284"/>
    </location>
</feature>
<evidence type="ECO:0000256" key="3">
    <source>
        <dbReference type="ARBA" id="ARBA00023163"/>
    </source>
</evidence>
<organism evidence="6 7">
    <name type="scientific">Brassica napus</name>
    <name type="common">Rape</name>
    <dbReference type="NCBI Taxonomy" id="3708"/>
    <lineage>
        <taxon>Eukaryota</taxon>
        <taxon>Viridiplantae</taxon>
        <taxon>Streptophyta</taxon>
        <taxon>Embryophyta</taxon>
        <taxon>Tracheophyta</taxon>
        <taxon>Spermatophyta</taxon>
        <taxon>Magnoliopsida</taxon>
        <taxon>eudicotyledons</taxon>
        <taxon>Gunneridae</taxon>
        <taxon>Pentapetalae</taxon>
        <taxon>rosids</taxon>
        <taxon>malvids</taxon>
        <taxon>Brassicales</taxon>
        <taxon>Brassicaceae</taxon>
        <taxon>Brassiceae</taxon>
        <taxon>Brassica</taxon>
    </lineage>
</organism>
<evidence type="ECO:0000313" key="7">
    <source>
        <dbReference type="Proteomes" id="UP000824890"/>
    </source>
</evidence>
<feature type="domain" description="BHLH" evidence="5">
    <location>
        <begin position="213"/>
        <end position="264"/>
    </location>
</feature>
<keyword evidence="4" id="KW-0539">Nucleus</keyword>
<sequence length="284" mass="33038">MKLLWLQNVSLKISQQQDHGLKTKQRLVPKLDFGSPSRDLGLIIVQSELVYTRPDLSESTRASIGQDLNQHYKWALSWVVYWVSLLCFLMQRHVVKYSLLAIREAEMQRPAYLFSFHPSKTRQLPIKHVLNYLSHEFEYGVCMLFSSLKMISHRSSKSETSPVRQIHLSVWFLIIARELAITIGLAREKNSTRRTKARKKKRGFSYLHVRARRGKATNSLAERARREKLNAHMKLLQELVPGLDRQWLSRAVVVSAYASKGDEADDAEEENNDFFYYSESGHLY</sequence>
<reference evidence="6 7" key="1">
    <citation type="submission" date="2021-05" db="EMBL/GenBank/DDBJ databases">
        <title>Genome Assembly of Synthetic Allotetraploid Brassica napus Reveals Homoeologous Exchanges between Subgenomes.</title>
        <authorList>
            <person name="Davis J.T."/>
        </authorList>
    </citation>
    <scope>NUCLEOTIDE SEQUENCE [LARGE SCALE GENOMIC DNA]</scope>
    <source>
        <strain evidence="7">cv. Da-Ae</strain>
        <tissue evidence="6">Seedling</tissue>
    </source>
</reference>
<protein>
    <recommendedName>
        <fullName evidence="5">BHLH domain-containing protein</fullName>
    </recommendedName>
</protein>
<evidence type="ECO:0000256" key="1">
    <source>
        <dbReference type="ARBA" id="ARBA00004123"/>
    </source>
</evidence>
<name>A0ABQ8EFB3_BRANA</name>
<dbReference type="InterPro" id="IPR036638">
    <property type="entry name" value="HLH_DNA-bd_sf"/>
</dbReference>
<dbReference type="SUPFAM" id="SSF47459">
    <property type="entry name" value="HLH, helix-loop-helix DNA-binding domain"/>
    <property type="match status" value="1"/>
</dbReference>
<keyword evidence="2" id="KW-0805">Transcription regulation</keyword>
<dbReference type="PANTHER" id="PTHR12565:SF112">
    <property type="entry name" value="TRANSCRIPTION FACTOR BHLH48-RELATED"/>
    <property type="match status" value="1"/>
</dbReference>
<dbReference type="InterPro" id="IPR011598">
    <property type="entry name" value="bHLH_dom"/>
</dbReference>
<evidence type="ECO:0000313" key="6">
    <source>
        <dbReference type="EMBL" id="KAH0940113.1"/>
    </source>
</evidence>
<comment type="caution">
    <text evidence="6">The sequence shown here is derived from an EMBL/GenBank/DDBJ whole genome shotgun (WGS) entry which is preliminary data.</text>
</comment>
<proteinExistence type="predicted"/>
<keyword evidence="7" id="KW-1185">Reference proteome</keyword>
<dbReference type="InterPro" id="IPR024097">
    <property type="entry name" value="bHLH_ZIP_TF"/>
</dbReference>
<gene>
    <name evidence="6" type="ORF">HID58_007574</name>
</gene>
<dbReference type="Proteomes" id="UP000824890">
    <property type="component" value="Unassembled WGS sequence"/>
</dbReference>
<keyword evidence="3" id="KW-0804">Transcription</keyword>
<evidence type="ECO:0000256" key="4">
    <source>
        <dbReference type="ARBA" id="ARBA00023242"/>
    </source>
</evidence>
<dbReference type="Gene3D" id="4.10.280.10">
    <property type="entry name" value="Helix-loop-helix DNA-binding domain"/>
    <property type="match status" value="1"/>
</dbReference>
<evidence type="ECO:0000256" key="2">
    <source>
        <dbReference type="ARBA" id="ARBA00023015"/>
    </source>
</evidence>
<comment type="subcellular location">
    <subcellularLocation>
        <location evidence="1">Nucleus</location>
    </subcellularLocation>
</comment>
<dbReference type="PROSITE" id="PS50888">
    <property type="entry name" value="BHLH"/>
    <property type="match status" value="1"/>
</dbReference>
<accession>A0ABQ8EFB3</accession>
<dbReference type="EMBL" id="JAGKQM010000002">
    <property type="protein sequence ID" value="KAH0940113.1"/>
    <property type="molecule type" value="Genomic_DNA"/>
</dbReference>
<dbReference type="PANTHER" id="PTHR12565">
    <property type="entry name" value="STEROL REGULATORY ELEMENT-BINDING PROTEIN"/>
    <property type="match status" value="1"/>
</dbReference>